<evidence type="ECO:0000256" key="1">
    <source>
        <dbReference type="ARBA" id="ARBA00004196"/>
    </source>
</evidence>
<dbReference type="SUPFAM" id="SSF52833">
    <property type="entry name" value="Thioredoxin-like"/>
    <property type="match status" value="1"/>
</dbReference>
<evidence type="ECO:0000256" key="2">
    <source>
        <dbReference type="ARBA" id="ARBA00022748"/>
    </source>
</evidence>
<dbReference type="GO" id="GO:0030313">
    <property type="term" value="C:cell envelope"/>
    <property type="evidence" value="ECO:0007669"/>
    <property type="project" value="UniProtKB-SubCell"/>
</dbReference>
<dbReference type="InterPro" id="IPR012336">
    <property type="entry name" value="Thioredoxin-like_fold"/>
</dbReference>
<dbReference type="RefSeq" id="WP_182499270.1">
    <property type="nucleotide sequence ID" value="NZ_BMKM01000004.1"/>
</dbReference>
<dbReference type="InterPro" id="IPR013766">
    <property type="entry name" value="Thioredoxin_domain"/>
</dbReference>
<dbReference type="CDD" id="cd02966">
    <property type="entry name" value="TlpA_like_family"/>
    <property type="match status" value="1"/>
</dbReference>
<feature type="domain" description="Thioredoxin" evidence="5">
    <location>
        <begin position="242"/>
        <end position="381"/>
    </location>
</feature>
<sequence>MKLFNTVVLFIAVLFQSVVAQEISIKGSINNLDDSIQYIHLSSFNGFQVHKLENNTFEFKIPVELPKEQVNHSFFVLSKNEYPTFDELHDELLKRKEINYERDALSIIVDNKNMIITLDAKEKKASVEDSELNKQLAEMNAIQIQQREKYKEKKFSLEEITEWGFNEKINALNKYPNSLLTVEYLGNFLTNPFMSTGFPELSPKHLERIEQLIAKVKEQDLSQSKINELQNQYDMVDYKNKSMTDISFPALKLSNLKNEKLNIKDLYKEADYIVIDVWATWCVPCLQQHPEYERIAITSKKNIKFIGLSIDQKEDVWKNHLAKEPKKYDNFWLDKSEVKVLEDSLSVQSYPTYMIINTRTGKLAKIRFHLDKLEEILATLE</sequence>
<dbReference type="Proteomes" id="UP000614460">
    <property type="component" value="Unassembled WGS sequence"/>
</dbReference>
<evidence type="ECO:0000256" key="4">
    <source>
        <dbReference type="ARBA" id="ARBA00023284"/>
    </source>
</evidence>
<dbReference type="PROSITE" id="PS51352">
    <property type="entry name" value="THIOREDOXIN_2"/>
    <property type="match status" value="1"/>
</dbReference>
<keyword evidence="3" id="KW-1015">Disulfide bond</keyword>
<evidence type="ECO:0000259" key="5">
    <source>
        <dbReference type="PROSITE" id="PS51352"/>
    </source>
</evidence>
<dbReference type="InterPro" id="IPR036249">
    <property type="entry name" value="Thioredoxin-like_sf"/>
</dbReference>
<keyword evidence="2" id="KW-0201">Cytochrome c-type biogenesis</keyword>
<organism evidence="6 7">
    <name type="scientific">Sphingobacterium cellulitidis</name>
    <dbReference type="NCBI Taxonomy" id="1768011"/>
    <lineage>
        <taxon>Bacteria</taxon>
        <taxon>Pseudomonadati</taxon>
        <taxon>Bacteroidota</taxon>
        <taxon>Sphingobacteriia</taxon>
        <taxon>Sphingobacteriales</taxon>
        <taxon>Sphingobacteriaceae</taxon>
        <taxon>Sphingobacterium</taxon>
    </lineage>
</organism>
<evidence type="ECO:0000256" key="3">
    <source>
        <dbReference type="ARBA" id="ARBA00023157"/>
    </source>
</evidence>
<name>A0A8H9G0B2_9SPHI</name>
<dbReference type="GO" id="GO:0017004">
    <property type="term" value="P:cytochrome complex assembly"/>
    <property type="evidence" value="ECO:0007669"/>
    <property type="project" value="UniProtKB-KW"/>
</dbReference>
<evidence type="ECO:0000313" key="6">
    <source>
        <dbReference type="EMBL" id="GGE22070.1"/>
    </source>
</evidence>
<dbReference type="PROSITE" id="PS00194">
    <property type="entry name" value="THIOREDOXIN_1"/>
    <property type="match status" value="1"/>
</dbReference>
<comment type="caution">
    <text evidence="6">The sequence shown here is derived from an EMBL/GenBank/DDBJ whole genome shotgun (WGS) entry which is preliminary data.</text>
</comment>
<proteinExistence type="predicted"/>
<comment type="subcellular location">
    <subcellularLocation>
        <location evidence="1">Cell envelope</location>
    </subcellularLocation>
</comment>
<accession>A0A8H9G0B2</accession>
<keyword evidence="4" id="KW-0676">Redox-active center</keyword>
<dbReference type="AlphaFoldDB" id="A0A8H9G0B2"/>
<dbReference type="Pfam" id="PF13905">
    <property type="entry name" value="Thioredoxin_8"/>
    <property type="match status" value="1"/>
</dbReference>
<evidence type="ECO:0000313" key="7">
    <source>
        <dbReference type="Proteomes" id="UP000614460"/>
    </source>
</evidence>
<protein>
    <recommendedName>
        <fullName evidence="5">Thioredoxin domain-containing protein</fullName>
    </recommendedName>
</protein>
<dbReference type="Gene3D" id="3.40.30.10">
    <property type="entry name" value="Glutaredoxin"/>
    <property type="match status" value="1"/>
</dbReference>
<dbReference type="EMBL" id="BMKM01000004">
    <property type="protein sequence ID" value="GGE22070.1"/>
    <property type="molecule type" value="Genomic_DNA"/>
</dbReference>
<reference evidence="6" key="2">
    <citation type="submission" date="2020-09" db="EMBL/GenBank/DDBJ databases">
        <authorList>
            <person name="Sun Q."/>
            <person name="Zhou Y."/>
        </authorList>
    </citation>
    <scope>NUCLEOTIDE SEQUENCE</scope>
    <source>
        <strain evidence="6">CGMCC 1.15966</strain>
    </source>
</reference>
<dbReference type="InterPro" id="IPR017937">
    <property type="entry name" value="Thioredoxin_CS"/>
</dbReference>
<dbReference type="PANTHER" id="PTHR42852">
    <property type="entry name" value="THIOL:DISULFIDE INTERCHANGE PROTEIN DSBE"/>
    <property type="match status" value="1"/>
</dbReference>
<gene>
    <name evidence="6" type="ORF">GCM10011516_19620</name>
</gene>
<keyword evidence="7" id="KW-1185">Reference proteome</keyword>
<dbReference type="InterPro" id="IPR050553">
    <property type="entry name" value="Thioredoxin_ResA/DsbE_sf"/>
</dbReference>
<reference evidence="6" key="1">
    <citation type="journal article" date="2014" name="Int. J. Syst. Evol. Microbiol.">
        <title>Complete genome sequence of Corynebacterium casei LMG S-19264T (=DSM 44701T), isolated from a smear-ripened cheese.</title>
        <authorList>
            <consortium name="US DOE Joint Genome Institute (JGI-PGF)"/>
            <person name="Walter F."/>
            <person name="Albersmeier A."/>
            <person name="Kalinowski J."/>
            <person name="Ruckert C."/>
        </authorList>
    </citation>
    <scope>NUCLEOTIDE SEQUENCE</scope>
    <source>
        <strain evidence="6">CGMCC 1.15966</strain>
    </source>
</reference>
<dbReference type="PANTHER" id="PTHR42852:SF6">
    <property type="entry name" value="THIOL:DISULFIDE INTERCHANGE PROTEIN DSBE"/>
    <property type="match status" value="1"/>
</dbReference>